<reference evidence="5 6" key="1">
    <citation type="submission" date="2019-03" db="EMBL/GenBank/DDBJ databases">
        <title>Genomic Encyclopedia of Type Strains, Phase IV (KMG-IV): sequencing the most valuable type-strain genomes for metagenomic binning, comparative biology and taxonomic classification.</title>
        <authorList>
            <person name="Goeker M."/>
        </authorList>
    </citation>
    <scope>NUCLEOTIDE SEQUENCE [LARGE SCALE GENOMIC DNA]</scope>
    <source>
        <strain evidence="5 6">DSM 28697</strain>
    </source>
</reference>
<dbReference type="SUPFAM" id="SSF51735">
    <property type="entry name" value="NAD(P)-binding Rossmann-fold domains"/>
    <property type="match status" value="1"/>
</dbReference>
<accession>A0A4R6TV49</accession>
<keyword evidence="2" id="KW-0560">Oxidoreductase</keyword>
<evidence type="ECO:0000313" key="6">
    <source>
        <dbReference type="Proteomes" id="UP000295632"/>
    </source>
</evidence>
<dbReference type="GO" id="GO:0000166">
    <property type="term" value="F:nucleotide binding"/>
    <property type="evidence" value="ECO:0007669"/>
    <property type="project" value="InterPro"/>
</dbReference>
<comment type="caution">
    <text evidence="5">The sequence shown here is derived from an EMBL/GenBank/DDBJ whole genome shotgun (WGS) entry which is preliminary data.</text>
</comment>
<dbReference type="PANTHER" id="PTHR22604">
    <property type="entry name" value="OXIDOREDUCTASES"/>
    <property type="match status" value="1"/>
</dbReference>
<dbReference type="AlphaFoldDB" id="A0A4R6TV49"/>
<dbReference type="Pfam" id="PF22725">
    <property type="entry name" value="GFO_IDH_MocA_C3"/>
    <property type="match status" value="1"/>
</dbReference>
<proteinExistence type="inferred from homology"/>
<dbReference type="SUPFAM" id="SSF55347">
    <property type="entry name" value="Glyceraldehyde-3-phosphate dehydrogenase-like, C-terminal domain"/>
    <property type="match status" value="1"/>
</dbReference>
<dbReference type="Gene3D" id="3.30.360.10">
    <property type="entry name" value="Dihydrodipicolinate Reductase, domain 2"/>
    <property type="match status" value="1"/>
</dbReference>
<dbReference type="Gene3D" id="3.40.50.720">
    <property type="entry name" value="NAD(P)-binding Rossmann-like Domain"/>
    <property type="match status" value="1"/>
</dbReference>
<organism evidence="5 6">
    <name type="scientific">Aureibacillus halotolerans</name>
    <dbReference type="NCBI Taxonomy" id="1508390"/>
    <lineage>
        <taxon>Bacteria</taxon>
        <taxon>Bacillati</taxon>
        <taxon>Bacillota</taxon>
        <taxon>Bacilli</taxon>
        <taxon>Bacillales</taxon>
        <taxon>Bacillaceae</taxon>
        <taxon>Aureibacillus</taxon>
    </lineage>
</organism>
<name>A0A4R6TV49_9BACI</name>
<dbReference type="InterPro" id="IPR050984">
    <property type="entry name" value="Gfo/Idh/MocA_domain"/>
</dbReference>
<evidence type="ECO:0000313" key="5">
    <source>
        <dbReference type="EMBL" id="TDQ36113.1"/>
    </source>
</evidence>
<dbReference type="Pfam" id="PF01408">
    <property type="entry name" value="GFO_IDH_MocA"/>
    <property type="match status" value="1"/>
</dbReference>
<sequence length="328" mass="35895">MLRFGIMSTAAVALDSVVPAIQRTDIAEVRAIASESGKAEEVAHQFEIPVAYDRYEALLEDPDIDAVYIPLPNVLHAEWAIKAAKASKHVLVEKPAALSASQARDIAAACEASNVVVQEAFMYRWHPQMARMKQLITSGDIGDVTHIRSSFSVDLQRDTENIRLQQKLAGGTLYDLGCYSLHIVRELTGHEPKEVYMAGVFEDGVDIQTTGILTLEGGMQAGVFSSFNHPLSNHCMVIGTKGSIISNNVFRADIQGGQALIALHDKDGNRTEETIFGDQYGLQIEAFARTIETREDASMKRVDLVNQAMALEACRTSLETNMPVALSF</sequence>
<keyword evidence="6" id="KW-1185">Reference proteome</keyword>
<protein>
    <submittedName>
        <fullName evidence="5">Putative dehydrogenase</fullName>
    </submittedName>
</protein>
<dbReference type="GO" id="GO:0016491">
    <property type="term" value="F:oxidoreductase activity"/>
    <property type="evidence" value="ECO:0007669"/>
    <property type="project" value="UniProtKB-KW"/>
</dbReference>
<dbReference type="OrthoDB" id="9815825at2"/>
<dbReference type="EMBL" id="SNYJ01000020">
    <property type="protein sequence ID" value="TDQ36113.1"/>
    <property type="molecule type" value="Genomic_DNA"/>
</dbReference>
<gene>
    <name evidence="5" type="ORF">EV213_12044</name>
</gene>
<feature type="domain" description="GFO/IDH/MocA-like oxidoreductase" evidence="4">
    <location>
        <begin position="130"/>
        <end position="244"/>
    </location>
</feature>
<evidence type="ECO:0000256" key="1">
    <source>
        <dbReference type="ARBA" id="ARBA00010928"/>
    </source>
</evidence>
<dbReference type="InterPro" id="IPR036291">
    <property type="entry name" value="NAD(P)-bd_dom_sf"/>
</dbReference>
<dbReference type="InterPro" id="IPR000683">
    <property type="entry name" value="Gfo/Idh/MocA-like_OxRdtase_N"/>
</dbReference>
<evidence type="ECO:0000259" key="3">
    <source>
        <dbReference type="Pfam" id="PF01408"/>
    </source>
</evidence>
<evidence type="ECO:0000259" key="4">
    <source>
        <dbReference type="Pfam" id="PF22725"/>
    </source>
</evidence>
<dbReference type="Proteomes" id="UP000295632">
    <property type="component" value="Unassembled WGS sequence"/>
</dbReference>
<evidence type="ECO:0000256" key="2">
    <source>
        <dbReference type="ARBA" id="ARBA00023002"/>
    </source>
</evidence>
<comment type="similarity">
    <text evidence="1">Belongs to the Gfo/Idh/MocA family.</text>
</comment>
<dbReference type="InterPro" id="IPR055170">
    <property type="entry name" value="GFO_IDH_MocA-like_dom"/>
</dbReference>
<dbReference type="PANTHER" id="PTHR22604:SF105">
    <property type="entry name" value="TRANS-1,2-DIHYDROBENZENE-1,2-DIOL DEHYDROGENASE"/>
    <property type="match status" value="1"/>
</dbReference>
<feature type="domain" description="Gfo/Idh/MocA-like oxidoreductase N-terminal" evidence="3">
    <location>
        <begin position="19"/>
        <end position="120"/>
    </location>
</feature>
<dbReference type="RefSeq" id="WP_133581845.1">
    <property type="nucleotide sequence ID" value="NZ_SNYJ01000020.1"/>
</dbReference>